<sequence>MKDHDTIKLAIAVLAFLVTRVSTYLRDLEDIAVPPEGSERSTPTPYLATGVRDSTESTQRQ</sequence>
<feature type="region of interest" description="Disordered" evidence="1">
    <location>
        <begin position="33"/>
        <end position="61"/>
    </location>
</feature>
<evidence type="ECO:0000256" key="1">
    <source>
        <dbReference type="SAM" id="MobiDB-lite"/>
    </source>
</evidence>
<evidence type="ECO:0000313" key="2">
    <source>
        <dbReference type="EMBL" id="WTP54522.1"/>
    </source>
</evidence>
<evidence type="ECO:0008006" key="4">
    <source>
        <dbReference type="Google" id="ProtNLM"/>
    </source>
</evidence>
<dbReference type="RefSeq" id="WP_328939836.1">
    <property type="nucleotide sequence ID" value="NZ_CP108133.1"/>
</dbReference>
<keyword evidence="3" id="KW-1185">Reference proteome</keyword>
<evidence type="ECO:0000313" key="3">
    <source>
        <dbReference type="Proteomes" id="UP001432166"/>
    </source>
</evidence>
<gene>
    <name evidence="2" type="ORF">OG288_43115</name>
</gene>
<accession>A0ABZ1JT78</accession>
<reference evidence="2" key="1">
    <citation type="submission" date="2022-10" db="EMBL/GenBank/DDBJ databases">
        <title>The complete genomes of actinobacterial strains from the NBC collection.</title>
        <authorList>
            <person name="Joergensen T.S."/>
            <person name="Alvarez Arevalo M."/>
            <person name="Sterndorff E.B."/>
            <person name="Faurdal D."/>
            <person name="Vuksanovic O."/>
            <person name="Mourched A.-S."/>
            <person name="Charusanti P."/>
            <person name="Shaw S."/>
            <person name="Blin K."/>
            <person name="Weber T."/>
        </authorList>
    </citation>
    <scope>NUCLEOTIDE SEQUENCE</scope>
    <source>
        <strain evidence="2">NBC_00189</strain>
    </source>
</reference>
<dbReference type="Proteomes" id="UP001432166">
    <property type="component" value="Chromosome"/>
</dbReference>
<proteinExistence type="predicted"/>
<dbReference type="EMBL" id="CP108133">
    <property type="protein sequence ID" value="WTP54522.1"/>
    <property type="molecule type" value="Genomic_DNA"/>
</dbReference>
<name>A0ABZ1JT78_9ACTN</name>
<organism evidence="2 3">
    <name type="scientific">Streptomyces tauricus</name>
    <dbReference type="NCBI Taxonomy" id="68274"/>
    <lineage>
        <taxon>Bacteria</taxon>
        <taxon>Bacillati</taxon>
        <taxon>Actinomycetota</taxon>
        <taxon>Actinomycetes</taxon>
        <taxon>Kitasatosporales</taxon>
        <taxon>Streptomycetaceae</taxon>
        <taxon>Streptomyces</taxon>
        <taxon>Streptomyces aurantiacus group</taxon>
    </lineage>
</organism>
<protein>
    <recommendedName>
        <fullName evidence="4">Integrase</fullName>
    </recommendedName>
</protein>